<keyword evidence="3" id="KW-0342">GTP-binding</keyword>
<evidence type="ECO:0000256" key="1">
    <source>
        <dbReference type="ARBA" id="ARBA00006270"/>
    </source>
</evidence>
<proteinExistence type="inferred from homology"/>
<dbReference type="SMART" id="SM00174">
    <property type="entry name" value="RHO"/>
    <property type="match status" value="1"/>
</dbReference>
<protein>
    <recommendedName>
        <fullName evidence="6">RAB20, member RAS oncogene family</fullName>
    </recommendedName>
</protein>
<dbReference type="PANTHER" id="PTHR24073">
    <property type="entry name" value="DRAB5-RELATED"/>
    <property type="match status" value="1"/>
</dbReference>
<dbReference type="NCBIfam" id="TIGR00231">
    <property type="entry name" value="small_GTP"/>
    <property type="match status" value="1"/>
</dbReference>
<dbReference type="GO" id="GO:0003924">
    <property type="term" value="F:GTPase activity"/>
    <property type="evidence" value="ECO:0007669"/>
    <property type="project" value="InterPro"/>
</dbReference>
<comment type="similarity">
    <text evidence="1">Belongs to the small GTPase superfamily. Rab family.</text>
</comment>
<dbReference type="InterPro" id="IPR001806">
    <property type="entry name" value="Small_GTPase"/>
</dbReference>
<dbReference type="Pfam" id="PF00071">
    <property type="entry name" value="Ras"/>
    <property type="match status" value="1"/>
</dbReference>
<dbReference type="AlphaFoldDB" id="A0AAD9E0T3"/>
<dbReference type="EMBL" id="JAROKS010000006">
    <property type="protein sequence ID" value="KAK1802875.1"/>
    <property type="molecule type" value="Genomic_DNA"/>
</dbReference>
<dbReference type="InterPro" id="IPR027417">
    <property type="entry name" value="P-loop_NTPase"/>
</dbReference>
<evidence type="ECO:0000313" key="4">
    <source>
        <dbReference type="EMBL" id="KAK1802875.1"/>
    </source>
</evidence>
<keyword evidence="5" id="KW-1185">Reference proteome</keyword>
<dbReference type="InterPro" id="IPR005225">
    <property type="entry name" value="Small_GTP-bd"/>
</dbReference>
<dbReference type="SMART" id="SM00173">
    <property type="entry name" value="RAS"/>
    <property type="match status" value="1"/>
</dbReference>
<organism evidence="4 5">
    <name type="scientific">Electrophorus voltai</name>
    <dbReference type="NCBI Taxonomy" id="2609070"/>
    <lineage>
        <taxon>Eukaryota</taxon>
        <taxon>Metazoa</taxon>
        <taxon>Chordata</taxon>
        <taxon>Craniata</taxon>
        <taxon>Vertebrata</taxon>
        <taxon>Euteleostomi</taxon>
        <taxon>Actinopterygii</taxon>
        <taxon>Neopterygii</taxon>
        <taxon>Teleostei</taxon>
        <taxon>Ostariophysi</taxon>
        <taxon>Gymnotiformes</taxon>
        <taxon>Gymnotoidei</taxon>
        <taxon>Gymnotidae</taxon>
        <taxon>Electrophorus</taxon>
    </lineage>
</organism>
<reference evidence="4" key="1">
    <citation type="submission" date="2023-03" db="EMBL/GenBank/DDBJ databases">
        <title>Electrophorus voltai genome.</title>
        <authorList>
            <person name="Bian C."/>
        </authorList>
    </citation>
    <scope>NUCLEOTIDE SEQUENCE</scope>
    <source>
        <strain evidence="4">CB-2022</strain>
        <tissue evidence="4">Muscle</tissue>
    </source>
</reference>
<dbReference type="Gene3D" id="3.40.50.300">
    <property type="entry name" value="P-loop containing nucleotide triphosphate hydrolases"/>
    <property type="match status" value="1"/>
</dbReference>
<feature type="non-terminal residue" evidence="4">
    <location>
        <position position="1"/>
    </location>
</feature>
<evidence type="ECO:0008006" key="6">
    <source>
        <dbReference type="Google" id="ProtNLM"/>
    </source>
</evidence>
<dbReference type="SMART" id="SM00175">
    <property type="entry name" value="RAB"/>
    <property type="match status" value="1"/>
</dbReference>
<dbReference type="PROSITE" id="PS51419">
    <property type="entry name" value="RAB"/>
    <property type="match status" value="1"/>
</dbReference>
<dbReference type="PRINTS" id="PR00449">
    <property type="entry name" value="RASTRNSFRMNG"/>
</dbReference>
<comment type="caution">
    <text evidence="4">The sequence shown here is derived from an EMBL/GenBank/DDBJ whole genome shotgun (WGS) entry which is preliminary data.</text>
</comment>
<evidence type="ECO:0000256" key="2">
    <source>
        <dbReference type="ARBA" id="ARBA00022741"/>
    </source>
</evidence>
<dbReference type="SUPFAM" id="SSF52540">
    <property type="entry name" value="P-loop containing nucleoside triphosphate hydrolases"/>
    <property type="match status" value="1"/>
</dbReference>
<dbReference type="Proteomes" id="UP001239994">
    <property type="component" value="Unassembled WGS sequence"/>
</dbReference>
<dbReference type="GO" id="GO:0005525">
    <property type="term" value="F:GTP binding"/>
    <property type="evidence" value="ECO:0007669"/>
    <property type="project" value="UniProtKB-KW"/>
</dbReference>
<evidence type="ECO:0000313" key="5">
    <source>
        <dbReference type="Proteomes" id="UP001239994"/>
    </source>
</evidence>
<accession>A0AAD9E0T3</accession>
<sequence>PAFLKLLDMHAQRKMRKPDIKMVILGDMNVGKTSLLHRYTERSFKDTLSTVGGAFFLKQWGPYNISIWDTAGREQFHGLGSMYCRGAAAVILTYDVTSWQSLVQLEERFLSLTDSANGDCIFAIVGNKADLTDACARDVAPKAVRLEEGDESDHLECPTPPHTPTVHKQVMREDALALYNRIIHSKVLEKRTSPPAEDVCFETSAKTGYNVDTLFETLFELLLPSIICTQTQVESPTVCLEDYEEMKKKKPVCCT</sequence>
<name>A0AAD9E0T3_9TELE</name>
<gene>
    <name evidence="4" type="ORF">P4O66_021420</name>
</gene>
<keyword evidence="2" id="KW-0547">Nucleotide-binding</keyword>
<evidence type="ECO:0000256" key="3">
    <source>
        <dbReference type="ARBA" id="ARBA00023134"/>
    </source>
</evidence>